<evidence type="ECO:0000313" key="1">
    <source>
        <dbReference type="EMBL" id="KAF2862531.1"/>
    </source>
</evidence>
<evidence type="ECO:0000313" key="2">
    <source>
        <dbReference type="Proteomes" id="UP000799421"/>
    </source>
</evidence>
<sequence length="193" mass="21862">MDAALSELYALVENGIKPNFADTAKKHLGLTVDRDTALKARRSLSQEQEELIKYISFIICQQDLGKNWPGRFVERNRKNLDCRYLNGIDLLRHKADSRESYRAYFEVLEKKIQGLEIQPENVYNMDEKGFLIGKGQKTKRVFNRNHYEQGQMIGAGQDGNHEWVTVMATMCGDGSTLPPAVIYASATGTVQDS</sequence>
<gene>
    <name evidence="1" type="ORF">K470DRAFT_291444</name>
</gene>
<dbReference type="AlphaFoldDB" id="A0A6A7C4U5"/>
<name>A0A6A7C4U5_9PEZI</name>
<protein>
    <recommendedName>
        <fullName evidence="3">HTH CENPB-type domain-containing protein</fullName>
    </recommendedName>
</protein>
<accession>A0A6A7C4U5</accession>
<dbReference type="Proteomes" id="UP000799421">
    <property type="component" value="Unassembled WGS sequence"/>
</dbReference>
<dbReference type="OrthoDB" id="3938460at2759"/>
<evidence type="ECO:0008006" key="3">
    <source>
        <dbReference type="Google" id="ProtNLM"/>
    </source>
</evidence>
<keyword evidence="2" id="KW-1185">Reference proteome</keyword>
<organism evidence="1 2">
    <name type="scientific">Piedraia hortae CBS 480.64</name>
    <dbReference type="NCBI Taxonomy" id="1314780"/>
    <lineage>
        <taxon>Eukaryota</taxon>
        <taxon>Fungi</taxon>
        <taxon>Dikarya</taxon>
        <taxon>Ascomycota</taxon>
        <taxon>Pezizomycotina</taxon>
        <taxon>Dothideomycetes</taxon>
        <taxon>Dothideomycetidae</taxon>
        <taxon>Capnodiales</taxon>
        <taxon>Piedraiaceae</taxon>
        <taxon>Piedraia</taxon>
    </lineage>
</organism>
<proteinExistence type="predicted"/>
<reference evidence="1" key="1">
    <citation type="journal article" date="2020" name="Stud. Mycol.">
        <title>101 Dothideomycetes genomes: a test case for predicting lifestyles and emergence of pathogens.</title>
        <authorList>
            <person name="Haridas S."/>
            <person name="Albert R."/>
            <person name="Binder M."/>
            <person name="Bloem J."/>
            <person name="Labutti K."/>
            <person name="Salamov A."/>
            <person name="Andreopoulos B."/>
            <person name="Baker S."/>
            <person name="Barry K."/>
            <person name="Bills G."/>
            <person name="Bluhm B."/>
            <person name="Cannon C."/>
            <person name="Castanera R."/>
            <person name="Culley D."/>
            <person name="Daum C."/>
            <person name="Ezra D."/>
            <person name="Gonzalez J."/>
            <person name="Henrissat B."/>
            <person name="Kuo A."/>
            <person name="Liang C."/>
            <person name="Lipzen A."/>
            <person name="Lutzoni F."/>
            <person name="Magnuson J."/>
            <person name="Mondo S."/>
            <person name="Nolan M."/>
            <person name="Ohm R."/>
            <person name="Pangilinan J."/>
            <person name="Park H.-J."/>
            <person name="Ramirez L."/>
            <person name="Alfaro M."/>
            <person name="Sun H."/>
            <person name="Tritt A."/>
            <person name="Yoshinaga Y."/>
            <person name="Zwiers L.-H."/>
            <person name="Turgeon B."/>
            <person name="Goodwin S."/>
            <person name="Spatafora J."/>
            <person name="Crous P."/>
            <person name="Grigoriev I."/>
        </authorList>
    </citation>
    <scope>NUCLEOTIDE SEQUENCE</scope>
    <source>
        <strain evidence="1">CBS 480.64</strain>
    </source>
</reference>
<dbReference type="EMBL" id="MU005965">
    <property type="protein sequence ID" value="KAF2862531.1"/>
    <property type="molecule type" value="Genomic_DNA"/>
</dbReference>